<organism evidence="3">
    <name type="scientific">mine drainage metagenome</name>
    <dbReference type="NCBI Taxonomy" id="410659"/>
    <lineage>
        <taxon>unclassified sequences</taxon>
        <taxon>metagenomes</taxon>
        <taxon>ecological metagenomes</taxon>
    </lineage>
</organism>
<dbReference type="Gene3D" id="3.90.470.20">
    <property type="entry name" value="4'-phosphopantetheinyl transferase domain"/>
    <property type="match status" value="2"/>
</dbReference>
<dbReference type="SUPFAM" id="SSF56214">
    <property type="entry name" value="4'-phosphopantetheinyl transferase"/>
    <property type="match status" value="2"/>
</dbReference>
<dbReference type="GO" id="GO:0008897">
    <property type="term" value="F:holo-[acyl-carrier-protein] synthase activity"/>
    <property type="evidence" value="ECO:0007669"/>
    <property type="project" value="InterPro"/>
</dbReference>
<dbReference type="AlphaFoldDB" id="A0A1J5SAY5"/>
<dbReference type="GO" id="GO:0019878">
    <property type="term" value="P:lysine biosynthetic process via aminoadipic acid"/>
    <property type="evidence" value="ECO:0007669"/>
    <property type="project" value="TreeGrafter"/>
</dbReference>
<proteinExistence type="predicted"/>
<dbReference type="EMBL" id="MLJW01000134">
    <property type="protein sequence ID" value="OIQ97389.1"/>
    <property type="molecule type" value="Genomic_DNA"/>
</dbReference>
<evidence type="ECO:0000259" key="2">
    <source>
        <dbReference type="Pfam" id="PF01648"/>
    </source>
</evidence>
<comment type="caution">
    <text evidence="3">The sequence shown here is derived from an EMBL/GenBank/DDBJ whole genome shotgun (WGS) entry which is preliminary data.</text>
</comment>
<dbReference type="InterPro" id="IPR037143">
    <property type="entry name" value="4-PPantetheinyl_Trfase_dom_sf"/>
</dbReference>
<reference evidence="3" key="1">
    <citation type="submission" date="2016-10" db="EMBL/GenBank/DDBJ databases">
        <title>Sequence of Gallionella enrichment culture.</title>
        <authorList>
            <person name="Poehlein A."/>
            <person name="Muehling M."/>
            <person name="Daniel R."/>
        </authorList>
    </citation>
    <scope>NUCLEOTIDE SEQUENCE</scope>
</reference>
<dbReference type="GO" id="GO:0000287">
    <property type="term" value="F:magnesium ion binding"/>
    <property type="evidence" value="ECO:0007669"/>
    <property type="project" value="InterPro"/>
</dbReference>
<keyword evidence="1 3" id="KW-0808">Transferase</keyword>
<protein>
    <submittedName>
        <fullName evidence="3">Phosphopantetheinyltransferase component of enterobactin synthase multienzyme complex</fullName>
    </submittedName>
</protein>
<accession>A0A1J5SAY5</accession>
<evidence type="ECO:0000256" key="1">
    <source>
        <dbReference type="ARBA" id="ARBA00022679"/>
    </source>
</evidence>
<dbReference type="InterPro" id="IPR008278">
    <property type="entry name" value="4-PPantetheinyl_Trfase_dom"/>
</dbReference>
<evidence type="ECO:0000313" key="3">
    <source>
        <dbReference type="EMBL" id="OIQ97389.1"/>
    </source>
</evidence>
<dbReference type="GO" id="GO:0005829">
    <property type="term" value="C:cytosol"/>
    <property type="evidence" value="ECO:0007669"/>
    <property type="project" value="TreeGrafter"/>
</dbReference>
<name>A0A1J5SAY5_9ZZZZ</name>
<sequence>MQREITHPHKKLQHLAGRYLLRFLFPDFPFDEILIADTKKPYLPYEQYHFSISHCGDYAAAIVSSTQRVGIDIEIPTDKVLRIAHKFLNEDEMKSFNIQHSKFYIQNSSLPTPDSRLLTILWSCKEAMFKWWGWGEVDFSEILRINHFELKEEGNIDSKFIRQSINVSLQLHYKLMPNLCLAWLSTEAANI</sequence>
<gene>
    <name evidence="3" type="ORF">GALL_206490</name>
</gene>
<dbReference type="InterPro" id="IPR050559">
    <property type="entry name" value="P-Pant_transferase_sf"/>
</dbReference>
<feature type="domain" description="4'-phosphopantetheinyl transferase" evidence="2">
    <location>
        <begin position="68"/>
        <end position="155"/>
    </location>
</feature>
<dbReference type="PANTHER" id="PTHR12215">
    <property type="entry name" value="PHOSPHOPANTETHEINE TRANSFERASE"/>
    <property type="match status" value="1"/>
</dbReference>
<dbReference type="PANTHER" id="PTHR12215:SF10">
    <property type="entry name" value="L-AMINOADIPATE-SEMIALDEHYDE DEHYDROGENASE-PHOSPHOPANTETHEINYL TRANSFERASE"/>
    <property type="match status" value="1"/>
</dbReference>
<dbReference type="Pfam" id="PF01648">
    <property type="entry name" value="ACPS"/>
    <property type="match status" value="1"/>
</dbReference>